<dbReference type="AlphaFoldDB" id="A0AAD2FL75"/>
<dbReference type="InterPro" id="IPR000222">
    <property type="entry name" value="PP2C_BS"/>
</dbReference>
<feature type="domain" description="Cyclic nucleotide-binding" evidence="6">
    <location>
        <begin position="517"/>
        <end position="645"/>
    </location>
</feature>
<dbReference type="PRINTS" id="PR00103">
    <property type="entry name" value="CAMPKINASE"/>
</dbReference>
<dbReference type="PANTHER" id="PTHR11635:SF152">
    <property type="entry name" value="CAMP-DEPENDENT PROTEIN KINASE TYPE I REGULATORY SUBUNIT-RELATED"/>
    <property type="match status" value="1"/>
</dbReference>
<dbReference type="Pfam" id="PF00481">
    <property type="entry name" value="PP2C"/>
    <property type="match status" value="1"/>
</dbReference>
<evidence type="ECO:0008006" key="10">
    <source>
        <dbReference type="Google" id="ProtNLM"/>
    </source>
</evidence>
<name>A0AAD2FL75_9STRA</name>
<keyword evidence="9" id="KW-1185">Reference proteome</keyword>
<dbReference type="GO" id="GO:0004721">
    <property type="term" value="F:phosphoprotein phosphatase activity"/>
    <property type="evidence" value="ECO:0007669"/>
    <property type="project" value="UniProtKB-KW"/>
</dbReference>
<comment type="caution">
    <text evidence="8">The sequence shown here is derived from an EMBL/GenBank/DDBJ whole genome shotgun (WGS) entry which is preliminary data.</text>
</comment>
<dbReference type="PROSITE" id="PS50042">
    <property type="entry name" value="CNMP_BINDING_3"/>
    <property type="match status" value="2"/>
</dbReference>
<evidence type="ECO:0000256" key="5">
    <source>
        <dbReference type="RuleBase" id="RU003465"/>
    </source>
</evidence>
<evidence type="ECO:0000259" key="7">
    <source>
        <dbReference type="PROSITE" id="PS51746"/>
    </source>
</evidence>
<dbReference type="PROSITE" id="PS00889">
    <property type="entry name" value="CNMP_BINDING_2"/>
    <property type="match status" value="1"/>
</dbReference>
<dbReference type="InterPro" id="IPR018488">
    <property type="entry name" value="cNMP-bd_CS"/>
</dbReference>
<comment type="subcellular location">
    <subcellularLocation>
        <location evidence="1">Membrane</location>
        <topology evidence="1">Peripheral membrane protein</topology>
    </subcellularLocation>
</comment>
<dbReference type="SMART" id="SM00332">
    <property type="entry name" value="PP2Cc"/>
    <property type="match status" value="1"/>
</dbReference>
<dbReference type="CDD" id="cd00038">
    <property type="entry name" value="CAP_ED"/>
    <property type="match status" value="2"/>
</dbReference>
<dbReference type="Gene3D" id="3.60.40.10">
    <property type="entry name" value="PPM-type phosphatase domain"/>
    <property type="match status" value="1"/>
</dbReference>
<organism evidence="8 9">
    <name type="scientific">Cylindrotheca closterium</name>
    <dbReference type="NCBI Taxonomy" id="2856"/>
    <lineage>
        <taxon>Eukaryota</taxon>
        <taxon>Sar</taxon>
        <taxon>Stramenopiles</taxon>
        <taxon>Ochrophyta</taxon>
        <taxon>Bacillariophyta</taxon>
        <taxon>Bacillariophyceae</taxon>
        <taxon>Bacillariophycidae</taxon>
        <taxon>Bacillariales</taxon>
        <taxon>Bacillariaceae</taxon>
        <taxon>Cylindrotheca</taxon>
    </lineage>
</organism>
<comment type="similarity">
    <text evidence="5">Belongs to the PP2C family.</text>
</comment>
<evidence type="ECO:0000256" key="4">
    <source>
        <dbReference type="ARBA" id="ARBA00022912"/>
    </source>
</evidence>
<dbReference type="PROSITE" id="PS51746">
    <property type="entry name" value="PPM_2"/>
    <property type="match status" value="1"/>
</dbReference>
<dbReference type="GO" id="GO:0046872">
    <property type="term" value="F:metal ion binding"/>
    <property type="evidence" value="ECO:0007669"/>
    <property type="project" value="UniProtKB-KW"/>
</dbReference>
<feature type="domain" description="Cyclic nucleotide-binding" evidence="6">
    <location>
        <begin position="650"/>
        <end position="751"/>
    </location>
</feature>
<accession>A0AAD2FL75</accession>
<dbReference type="InterPro" id="IPR050503">
    <property type="entry name" value="cAMP-dep_PK_reg_su-like"/>
</dbReference>
<dbReference type="SUPFAM" id="SSF51206">
    <property type="entry name" value="cAMP-binding domain-like"/>
    <property type="match status" value="2"/>
</dbReference>
<evidence type="ECO:0000313" key="9">
    <source>
        <dbReference type="Proteomes" id="UP001295423"/>
    </source>
</evidence>
<dbReference type="SMART" id="SM00100">
    <property type="entry name" value="cNMP"/>
    <property type="match status" value="2"/>
</dbReference>
<evidence type="ECO:0000259" key="6">
    <source>
        <dbReference type="PROSITE" id="PS50042"/>
    </source>
</evidence>
<dbReference type="InterPro" id="IPR001932">
    <property type="entry name" value="PPM-type_phosphatase-like_dom"/>
</dbReference>
<protein>
    <recommendedName>
        <fullName evidence="10">cGMP-dependent protein kinase</fullName>
    </recommendedName>
</protein>
<keyword evidence="3 5" id="KW-0378">Hydrolase</keyword>
<keyword evidence="4 5" id="KW-0904">Protein phosphatase</keyword>
<proteinExistence type="inferred from homology"/>
<dbReference type="Gene3D" id="2.60.120.10">
    <property type="entry name" value="Jelly Rolls"/>
    <property type="match status" value="2"/>
</dbReference>
<feature type="domain" description="PPM-type phosphatase" evidence="7">
    <location>
        <begin position="54"/>
        <end position="397"/>
    </location>
</feature>
<dbReference type="GO" id="GO:0034236">
    <property type="term" value="F:protein kinase A catalytic subunit binding"/>
    <property type="evidence" value="ECO:0007669"/>
    <property type="project" value="TreeGrafter"/>
</dbReference>
<evidence type="ECO:0000256" key="1">
    <source>
        <dbReference type="ARBA" id="ARBA00004170"/>
    </source>
</evidence>
<dbReference type="GO" id="GO:0004862">
    <property type="term" value="F:cAMP-dependent protein kinase inhibitor activity"/>
    <property type="evidence" value="ECO:0007669"/>
    <property type="project" value="TreeGrafter"/>
</dbReference>
<dbReference type="SUPFAM" id="SSF81606">
    <property type="entry name" value="PP2C-like"/>
    <property type="match status" value="1"/>
</dbReference>
<dbReference type="InterPro" id="IPR036457">
    <property type="entry name" value="PPM-type-like_dom_sf"/>
</dbReference>
<dbReference type="InterPro" id="IPR000595">
    <property type="entry name" value="cNMP-bd_dom"/>
</dbReference>
<dbReference type="InterPro" id="IPR014710">
    <property type="entry name" value="RmlC-like_jellyroll"/>
</dbReference>
<dbReference type="EMBL" id="CAKOGP040001668">
    <property type="protein sequence ID" value="CAJ1946289.1"/>
    <property type="molecule type" value="Genomic_DNA"/>
</dbReference>
<dbReference type="GO" id="GO:0030552">
    <property type="term" value="F:cAMP binding"/>
    <property type="evidence" value="ECO:0007669"/>
    <property type="project" value="TreeGrafter"/>
</dbReference>
<sequence length="764" mass="85251">MGCCESVEVDASQYAGANGGAPQESAVKAPEKALRKVECSEEPKEIICGGLRLRYAFLSQKGYYPDDPHKPNQDAYSITERFGSKESNDSFFAVYDGHGRDGDLCAQFARDKMCGYLAKHLKKAKDKEGKTQKAEIQQRIERHPNPSSLDPLNYIELPREAFQQACSKAHVDCNMAMHQDQSLDDSLSGTTAISVYVHGRRNRITICNVGDSRAVLGKSSTSGKSGAREALKAFPLSRDQTPYRRDERVRIRATGARILSLDQLEGLEPILDESQNQDDLELGEELDEGGDPPRVWSPNGDYPGTAFTRSLGDAMAEELGVFAEPEMLTREIKPDDRILVIASDGIYEFLTNQSVIDICAKFTDPLEACRAVVAESYELWLQYELRTDDITIIVVFLDQIMDASLMEREYITSRRDDLMSARKASLTMMSPAELEESEHMEPGADSDDEFQLGQEAFRPVRTRMTKEKAQEIEKLKNSVETDFADELAEEVDIEKLYTEKTVSEKARIADAIKTSVMFRNITEDQREMIFGVMEPISVKAGTWVIKQGSFGDRFYIIDEGRFEVRIVGEGDRDDGTGGSLIHVYEGSVAKHSHPCFGELALMYSAPRSASIIARTDGHLWGLHRSAFRQVLAQSQGTRKELMHTLSGIPMFSELEEEEIVALAVAFDEIAFGRGENIIEQGHFGDTMYVITSGSCELVRLVKGTARNSPIKAGDYFGHEVMIDHQKYLATVVSLQTTTGWKISRAKLNKAVDIEKLKKAPRKKG</sequence>
<keyword evidence="2" id="KW-0479">Metal-binding</keyword>
<dbReference type="Pfam" id="PF00027">
    <property type="entry name" value="cNMP_binding"/>
    <property type="match status" value="2"/>
</dbReference>
<dbReference type="PROSITE" id="PS01032">
    <property type="entry name" value="PPM_1"/>
    <property type="match status" value="1"/>
</dbReference>
<reference evidence="8" key="1">
    <citation type="submission" date="2023-08" db="EMBL/GenBank/DDBJ databases">
        <authorList>
            <person name="Audoor S."/>
            <person name="Bilcke G."/>
        </authorList>
    </citation>
    <scope>NUCLEOTIDE SEQUENCE</scope>
</reference>
<dbReference type="PANTHER" id="PTHR11635">
    <property type="entry name" value="CAMP-DEPENDENT PROTEIN KINASE REGULATORY CHAIN"/>
    <property type="match status" value="1"/>
</dbReference>
<dbReference type="InterPro" id="IPR018490">
    <property type="entry name" value="cNMP-bd_dom_sf"/>
</dbReference>
<dbReference type="GO" id="GO:0016020">
    <property type="term" value="C:membrane"/>
    <property type="evidence" value="ECO:0007669"/>
    <property type="project" value="UniProtKB-SubCell"/>
</dbReference>
<dbReference type="GO" id="GO:0005829">
    <property type="term" value="C:cytosol"/>
    <property type="evidence" value="ECO:0007669"/>
    <property type="project" value="TreeGrafter"/>
</dbReference>
<evidence type="ECO:0000256" key="3">
    <source>
        <dbReference type="ARBA" id="ARBA00022801"/>
    </source>
</evidence>
<dbReference type="Proteomes" id="UP001295423">
    <property type="component" value="Unassembled WGS sequence"/>
</dbReference>
<evidence type="ECO:0000313" key="8">
    <source>
        <dbReference type="EMBL" id="CAJ1946289.1"/>
    </source>
</evidence>
<dbReference type="GO" id="GO:0005952">
    <property type="term" value="C:cAMP-dependent protein kinase complex"/>
    <property type="evidence" value="ECO:0007669"/>
    <property type="project" value="InterPro"/>
</dbReference>
<evidence type="ECO:0000256" key="2">
    <source>
        <dbReference type="ARBA" id="ARBA00022723"/>
    </source>
</evidence>
<dbReference type="CDD" id="cd00143">
    <property type="entry name" value="PP2Cc"/>
    <property type="match status" value="1"/>
</dbReference>
<gene>
    <name evidence="8" type="ORF">CYCCA115_LOCUS10430</name>
</gene>